<feature type="transmembrane region" description="Helical" evidence="6">
    <location>
        <begin position="88"/>
        <end position="107"/>
    </location>
</feature>
<feature type="transmembrane region" description="Helical" evidence="6">
    <location>
        <begin position="395"/>
        <end position="414"/>
    </location>
</feature>
<feature type="transmembrane region" description="Helical" evidence="6">
    <location>
        <begin position="255"/>
        <end position="277"/>
    </location>
</feature>
<dbReference type="GO" id="GO:0005886">
    <property type="term" value="C:plasma membrane"/>
    <property type="evidence" value="ECO:0007669"/>
    <property type="project" value="UniProtKB-SubCell"/>
</dbReference>
<feature type="transmembrane region" description="Helical" evidence="6">
    <location>
        <begin position="127"/>
        <end position="148"/>
    </location>
</feature>
<evidence type="ECO:0000313" key="8">
    <source>
        <dbReference type="Proteomes" id="UP000255528"/>
    </source>
</evidence>
<feature type="transmembrane region" description="Helical" evidence="6">
    <location>
        <begin position="426"/>
        <end position="449"/>
    </location>
</feature>
<feature type="transmembrane region" description="Helical" evidence="6">
    <location>
        <begin position="370"/>
        <end position="389"/>
    </location>
</feature>
<dbReference type="RefSeq" id="WP_115627891.1">
    <property type="nucleotide sequence ID" value="NZ_UIGI01000001.1"/>
</dbReference>
<evidence type="ECO:0000256" key="3">
    <source>
        <dbReference type="ARBA" id="ARBA00022692"/>
    </source>
</evidence>
<feature type="transmembrane region" description="Helical" evidence="6">
    <location>
        <begin position="455"/>
        <end position="476"/>
    </location>
</feature>
<reference evidence="7 8" key="1">
    <citation type="submission" date="2018-06" db="EMBL/GenBank/DDBJ databases">
        <authorList>
            <consortium name="Pathogen Informatics"/>
            <person name="Doyle S."/>
        </authorList>
    </citation>
    <scope>NUCLEOTIDE SEQUENCE [LARGE SCALE GENOMIC DNA]</scope>
    <source>
        <strain evidence="7 8">NCTC12119</strain>
    </source>
</reference>
<dbReference type="InterPro" id="IPR002797">
    <property type="entry name" value="Polysacc_synth"/>
</dbReference>
<dbReference type="PANTHER" id="PTHR30250">
    <property type="entry name" value="PST FAMILY PREDICTED COLANIC ACID TRANSPORTER"/>
    <property type="match status" value="1"/>
</dbReference>
<dbReference type="AlphaFoldDB" id="A0A381C6X6"/>
<comment type="subcellular location">
    <subcellularLocation>
        <location evidence="1">Cell membrane</location>
        <topology evidence="1">Multi-pass membrane protein</topology>
    </subcellularLocation>
</comment>
<keyword evidence="4 6" id="KW-1133">Transmembrane helix</keyword>
<feature type="transmembrane region" description="Helical" evidence="6">
    <location>
        <begin position="298"/>
        <end position="320"/>
    </location>
</feature>
<dbReference type="InterPro" id="IPR050833">
    <property type="entry name" value="Poly_Biosynth_Transport"/>
</dbReference>
<dbReference type="Proteomes" id="UP000255528">
    <property type="component" value="Unassembled WGS sequence"/>
</dbReference>
<organism evidence="7 8">
    <name type="scientific">Buttiauxella agrestis</name>
    <dbReference type="NCBI Taxonomy" id="82977"/>
    <lineage>
        <taxon>Bacteria</taxon>
        <taxon>Pseudomonadati</taxon>
        <taxon>Pseudomonadota</taxon>
        <taxon>Gammaproteobacteria</taxon>
        <taxon>Enterobacterales</taxon>
        <taxon>Enterobacteriaceae</taxon>
        <taxon>Buttiauxella</taxon>
    </lineage>
</organism>
<keyword evidence="2" id="KW-1003">Cell membrane</keyword>
<keyword evidence="3 6" id="KW-0812">Transmembrane</keyword>
<name>A0A381C6X6_9ENTR</name>
<feature type="transmembrane region" description="Helical" evidence="6">
    <location>
        <begin position="155"/>
        <end position="173"/>
    </location>
</feature>
<evidence type="ECO:0000256" key="2">
    <source>
        <dbReference type="ARBA" id="ARBA00022475"/>
    </source>
</evidence>
<dbReference type="PANTHER" id="PTHR30250:SF26">
    <property type="entry name" value="PSMA PROTEIN"/>
    <property type="match status" value="1"/>
</dbReference>
<proteinExistence type="predicted"/>
<accession>A0A381C6X6</accession>
<evidence type="ECO:0000256" key="6">
    <source>
        <dbReference type="SAM" id="Phobius"/>
    </source>
</evidence>
<feature type="transmembrane region" description="Helical" evidence="6">
    <location>
        <begin position="340"/>
        <end position="363"/>
    </location>
</feature>
<protein>
    <submittedName>
        <fullName evidence="7">Polysaccharide biosynthesis protein</fullName>
    </submittedName>
</protein>
<evidence type="ECO:0000313" key="7">
    <source>
        <dbReference type="EMBL" id="SUW63089.1"/>
    </source>
</evidence>
<keyword evidence="5 6" id="KW-0472">Membrane</keyword>
<sequence length="484" mass="54076">MSGFNRLIKNSVANIINGFSNVIMGIVISPLLLHKLTTTEFSVWSLALQAGALIGIIGFGLQITVGRFVSLHRSDQFQLRSVLYNSKLVSYILASMMLILVLVINHYYSSFFTAIPVEYQKQAKTTFLLICISFIINNISSIYLGYFTGIERNDITASVNLVFKTILGVFIVFIAKYGIFAMCIVYFSINLINQIFFFYIFNRNLGKDATKKTMNAVVIKKIAIFYIGLLIWNIAQFLITGIGTFTVGKFAFNELAGYVLAMTLINAVVGIIGAITSPIIQPMLRLYNAGKVQNLEKLVVLLSLLYAFIVYIAYFVSSNISGWILNLWLGHDLSVHIESSFTLLLTAFLIRMIAAPYGMMLVAFGKQLSVAYLPLLEGVINFTLSIFFVKEYGAVGIAYATAISGMSIMVFYAFKFYRESEIRDGLIFTSFLIIPATISVLMLVNYYFAHSLYGKYIHISQLALSLISLILVAILIRKIKSIVD</sequence>
<evidence type="ECO:0000256" key="1">
    <source>
        <dbReference type="ARBA" id="ARBA00004651"/>
    </source>
</evidence>
<dbReference type="Pfam" id="PF01943">
    <property type="entry name" value="Polysacc_synt"/>
    <property type="match status" value="1"/>
</dbReference>
<feature type="transmembrane region" description="Helical" evidence="6">
    <location>
        <begin position="46"/>
        <end position="68"/>
    </location>
</feature>
<feature type="transmembrane region" description="Helical" evidence="6">
    <location>
        <begin position="222"/>
        <end position="243"/>
    </location>
</feature>
<dbReference type="EMBL" id="UIGI01000001">
    <property type="protein sequence ID" value="SUW63089.1"/>
    <property type="molecule type" value="Genomic_DNA"/>
</dbReference>
<evidence type="ECO:0000256" key="4">
    <source>
        <dbReference type="ARBA" id="ARBA00022989"/>
    </source>
</evidence>
<gene>
    <name evidence="7" type="ORF">NCTC12119_01564</name>
</gene>
<evidence type="ECO:0000256" key="5">
    <source>
        <dbReference type="ARBA" id="ARBA00023136"/>
    </source>
</evidence>
<feature type="transmembrane region" description="Helical" evidence="6">
    <location>
        <begin position="12"/>
        <end position="34"/>
    </location>
</feature>
<feature type="transmembrane region" description="Helical" evidence="6">
    <location>
        <begin position="179"/>
        <end position="201"/>
    </location>
</feature>